<protein>
    <recommendedName>
        <fullName evidence="2">J domain-containing protein</fullName>
    </recommendedName>
</protein>
<dbReference type="Proteomes" id="UP000886523">
    <property type="component" value="Unassembled WGS sequence"/>
</dbReference>
<feature type="region of interest" description="Disordered" evidence="1">
    <location>
        <begin position="440"/>
        <end position="468"/>
    </location>
</feature>
<evidence type="ECO:0000259" key="2">
    <source>
        <dbReference type="PROSITE" id="PS50076"/>
    </source>
</evidence>
<dbReference type="GO" id="GO:0016558">
    <property type="term" value="P:protein import into peroxisome matrix"/>
    <property type="evidence" value="ECO:0007669"/>
    <property type="project" value="TreeGrafter"/>
</dbReference>
<feature type="domain" description="J" evidence="2">
    <location>
        <begin position="12"/>
        <end position="76"/>
    </location>
</feature>
<accession>A0A9P6DRV4</accession>
<feature type="compositionally biased region" description="Pro residues" evidence="1">
    <location>
        <begin position="454"/>
        <end position="468"/>
    </location>
</feature>
<proteinExistence type="predicted"/>
<organism evidence="3 4">
    <name type="scientific">Hydnum rufescens UP504</name>
    <dbReference type="NCBI Taxonomy" id="1448309"/>
    <lineage>
        <taxon>Eukaryota</taxon>
        <taxon>Fungi</taxon>
        <taxon>Dikarya</taxon>
        <taxon>Basidiomycota</taxon>
        <taxon>Agaricomycotina</taxon>
        <taxon>Agaricomycetes</taxon>
        <taxon>Cantharellales</taxon>
        <taxon>Hydnaceae</taxon>
        <taxon>Hydnum</taxon>
    </lineage>
</organism>
<sequence>MQTRKQLATSAEIIAQLGVPADAGDAELKKAYRKQAIRYHPDKNPSPDAEEKFKEMSVAYQVLSDKDLRASYDKNGKKMVDSVGGPEDPAAFFANVFGGDAFMDLIGEISLMKEMTSHADILMTEEEKAQLEAAEAASRTPDAFPLHSPSTGPTSAGPKHNDAAHPTSRFSHSASNIATPSSDVTRLDAENGGMGGAKSEARPKSKGRPKMTPEQKAKLEKLEEERRKAMELRITTLTQKLKERIQPYVNAKDPGGKSDEETIAFEAKMRKEAEELKWESFGVEVGSIYIMKASSFLKSRKFLGIPGFFSRLKEKGAWRKTFGDMQKLQNAELQEEEIRSLEQGLTGKIMLVSWRGTRFEVTQVLREVVDKVLKEPGVTDDILVKRARAILLIGIVFKSIQPDESPEDRRELERCEALLTTCSCPVVTLDTSRLVAEAAKPKRKVKKAGLTPAPANPSSPPPKAESSS</sequence>
<dbReference type="SUPFAM" id="SSF46565">
    <property type="entry name" value="Chaperone J-domain"/>
    <property type="match status" value="1"/>
</dbReference>
<comment type="caution">
    <text evidence="3">The sequence shown here is derived from an EMBL/GenBank/DDBJ whole genome shotgun (WGS) entry which is preliminary data.</text>
</comment>
<dbReference type="PANTHER" id="PTHR45006">
    <property type="entry name" value="DNAJ-LIKE PROTEIN 1"/>
    <property type="match status" value="1"/>
</dbReference>
<dbReference type="Pfam" id="PF00226">
    <property type="entry name" value="DnaJ"/>
    <property type="match status" value="1"/>
</dbReference>
<dbReference type="InterPro" id="IPR036869">
    <property type="entry name" value="J_dom_sf"/>
</dbReference>
<gene>
    <name evidence="3" type="ORF">BS47DRAFT_1373603</name>
</gene>
<dbReference type="InterPro" id="IPR001623">
    <property type="entry name" value="DnaJ_domain"/>
</dbReference>
<evidence type="ECO:0000313" key="4">
    <source>
        <dbReference type="Proteomes" id="UP000886523"/>
    </source>
</evidence>
<dbReference type="GO" id="GO:0005829">
    <property type="term" value="C:cytosol"/>
    <property type="evidence" value="ECO:0007669"/>
    <property type="project" value="TreeGrafter"/>
</dbReference>
<dbReference type="InterPro" id="IPR052814">
    <property type="entry name" value="Peroxisomal_DnaJ"/>
</dbReference>
<dbReference type="AlphaFoldDB" id="A0A9P6DRV4"/>
<dbReference type="PRINTS" id="PR00625">
    <property type="entry name" value="JDOMAIN"/>
</dbReference>
<dbReference type="SMART" id="SM00271">
    <property type="entry name" value="DnaJ"/>
    <property type="match status" value="1"/>
</dbReference>
<dbReference type="Pfam" id="PF14308">
    <property type="entry name" value="DnaJ-X"/>
    <property type="match status" value="1"/>
</dbReference>
<dbReference type="PROSITE" id="PS50076">
    <property type="entry name" value="DNAJ_2"/>
    <property type="match status" value="1"/>
</dbReference>
<dbReference type="InterPro" id="IPR018253">
    <property type="entry name" value="DnaJ_domain_CS"/>
</dbReference>
<dbReference type="EMBL" id="MU129049">
    <property type="protein sequence ID" value="KAF9508854.1"/>
    <property type="molecule type" value="Genomic_DNA"/>
</dbReference>
<dbReference type="PANTHER" id="PTHR45006:SF1">
    <property type="entry name" value="DNAJ-LIKE PROTEIN 1"/>
    <property type="match status" value="1"/>
</dbReference>
<dbReference type="OrthoDB" id="552049at2759"/>
<name>A0A9P6DRV4_9AGAM</name>
<reference evidence="3" key="1">
    <citation type="journal article" date="2020" name="Nat. Commun.">
        <title>Large-scale genome sequencing of mycorrhizal fungi provides insights into the early evolution of symbiotic traits.</title>
        <authorList>
            <person name="Miyauchi S."/>
            <person name="Kiss E."/>
            <person name="Kuo A."/>
            <person name="Drula E."/>
            <person name="Kohler A."/>
            <person name="Sanchez-Garcia M."/>
            <person name="Morin E."/>
            <person name="Andreopoulos B."/>
            <person name="Barry K.W."/>
            <person name="Bonito G."/>
            <person name="Buee M."/>
            <person name="Carver A."/>
            <person name="Chen C."/>
            <person name="Cichocki N."/>
            <person name="Clum A."/>
            <person name="Culley D."/>
            <person name="Crous P.W."/>
            <person name="Fauchery L."/>
            <person name="Girlanda M."/>
            <person name="Hayes R.D."/>
            <person name="Keri Z."/>
            <person name="LaButti K."/>
            <person name="Lipzen A."/>
            <person name="Lombard V."/>
            <person name="Magnuson J."/>
            <person name="Maillard F."/>
            <person name="Murat C."/>
            <person name="Nolan M."/>
            <person name="Ohm R.A."/>
            <person name="Pangilinan J."/>
            <person name="Pereira M.F."/>
            <person name="Perotto S."/>
            <person name="Peter M."/>
            <person name="Pfister S."/>
            <person name="Riley R."/>
            <person name="Sitrit Y."/>
            <person name="Stielow J.B."/>
            <person name="Szollosi G."/>
            <person name="Zifcakova L."/>
            <person name="Stursova M."/>
            <person name="Spatafora J.W."/>
            <person name="Tedersoo L."/>
            <person name="Vaario L.M."/>
            <person name="Yamada A."/>
            <person name="Yan M."/>
            <person name="Wang P."/>
            <person name="Xu J."/>
            <person name="Bruns T."/>
            <person name="Baldrian P."/>
            <person name="Vilgalys R."/>
            <person name="Dunand C."/>
            <person name="Henrissat B."/>
            <person name="Grigoriev I.V."/>
            <person name="Hibbett D."/>
            <person name="Nagy L.G."/>
            <person name="Martin F.M."/>
        </authorList>
    </citation>
    <scope>NUCLEOTIDE SEQUENCE</scope>
    <source>
        <strain evidence="3">UP504</strain>
    </source>
</reference>
<dbReference type="InterPro" id="IPR026894">
    <property type="entry name" value="DnaJ_X"/>
</dbReference>
<evidence type="ECO:0000313" key="3">
    <source>
        <dbReference type="EMBL" id="KAF9508854.1"/>
    </source>
</evidence>
<evidence type="ECO:0000256" key="1">
    <source>
        <dbReference type="SAM" id="MobiDB-lite"/>
    </source>
</evidence>
<dbReference type="CDD" id="cd06257">
    <property type="entry name" value="DnaJ"/>
    <property type="match status" value="1"/>
</dbReference>
<dbReference type="PROSITE" id="PS00636">
    <property type="entry name" value="DNAJ_1"/>
    <property type="match status" value="1"/>
</dbReference>
<feature type="compositionally biased region" description="Polar residues" evidence="1">
    <location>
        <begin position="168"/>
        <end position="184"/>
    </location>
</feature>
<feature type="region of interest" description="Disordered" evidence="1">
    <location>
        <begin position="130"/>
        <end position="218"/>
    </location>
</feature>
<dbReference type="Gene3D" id="1.10.287.110">
    <property type="entry name" value="DnaJ domain"/>
    <property type="match status" value="1"/>
</dbReference>
<keyword evidence="4" id="KW-1185">Reference proteome</keyword>